<reference evidence="2 3" key="1">
    <citation type="submission" date="2020-08" db="EMBL/GenBank/DDBJ databases">
        <title>Genomic Encyclopedia of Type Strains, Phase IV (KMG-IV): sequencing the most valuable type-strain genomes for metagenomic binning, comparative biology and taxonomic classification.</title>
        <authorList>
            <person name="Goeker M."/>
        </authorList>
    </citation>
    <scope>NUCLEOTIDE SEQUENCE [LARGE SCALE GENOMIC DNA]</scope>
    <source>
        <strain evidence="2 3">DSM 27026</strain>
    </source>
</reference>
<sequence length="845" mass="90010">MTTLIFGAGLDGAPAPLGLPPLTAIAGPLGLLDLLGQWLGQECRPAPESERIAAAYAALAALPGRFWSASFAVDPWATARRVLWLRDDLCLAGWDGTVDASMPPRVADLAALPPLPVGQPDILHTLLNAPLAASLPRLMLLEPLEVWPPLWRNLLTRLNATPHVLPATQAKGDLGALQRWFVTGEAATWQGDGSLTLLTGDGGADCADIISTMLPSLPFNTALLGGDASPLPLLLRARHLPRAAALTGPTVGAQLLSLALALHWEPFDAAAALEFLQLPEHPLGGATRFLIDAISAHPGHGGVQYREAVEAARLAKLATDETCGIEPQEREKRAQRRVQDIADWLPAMRFSPRDNLPAATILSVCRRIANWAAARQRPEEAGPANALERAIARSGIERLSPVLLGRMLETVASGDVTLAAPEAAPWRAFSSPTARLDTASATFWWLGPAATQAASPWRLHEHAWMRGRGLEPDNDLAPKRARLGLVRAISLTSERLILVSPRGGEEAAQPHPLLGLLAGCFGASLRGAWTEAQELQAGGMVAGVQLFTERLPPLMPPAPRRDWAVPAKLIGPREMESPSGLEKLLGCPLAWVLSYKAKLYARGPAALPSPNQMVGTLLHEVMHQVFANGYASPTDAAAKAQALFERLAPEMAAPLLKPDYATFYGRARTRISQAMADLTAKLASAKLRLVGAEESFTRALPGQVGTLGGRLDLLFEGAKGKLVLDAKWTSSAKHYASRLSENTALQLAAYAWLVGKGATAAYYLLRQQRLLAADIYPFPDAQVQGGDLAACWQSAMIDFADALKALKAGQVVAAGIEPPAEDERGLAIEAPCRFCNYASLCGISA</sequence>
<evidence type="ECO:0000259" key="1">
    <source>
        <dbReference type="Pfam" id="PF12705"/>
    </source>
</evidence>
<dbReference type="AlphaFoldDB" id="A0A840VF78"/>
<protein>
    <recommendedName>
        <fullName evidence="1">PD-(D/E)XK endonuclease-like domain-containing protein</fullName>
    </recommendedName>
</protein>
<accession>A0A840VF78</accession>
<organism evidence="2 3">
    <name type="scientific">Acidocella aromatica</name>
    <dbReference type="NCBI Taxonomy" id="1303579"/>
    <lineage>
        <taxon>Bacteria</taxon>
        <taxon>Pseudomonadati</taxon>
        <taxon>Pseudomonadota</taxon>
        <taxon>Alphaproteobacteria</taxon>
        <taxon>Acetobacterales</taxon>
        <taxon>Acidocellaceae</taxon>
        <taxon>Acidocella</taxon>
    </lineage>
</organism>
<dbReference type="InterPro" id="IPR038726">
    <property type="entry name" value="PDDEXK_AddAB-type"/>
</dbReference>
<comment type="caution">
    <text evidence="2">The sequence shown here is derived from an EMBL/GenBank/DDBJ whole genome shotgun (WGS) entry which is preliminary data.</text>
</comment>
<gene>
    <name evidence="2" type="ORF">HNP71_002728</name>
</gene>
<dbReference type="Pfam" id="PF12705">
    <property type="entry name" value="PDDEXK_1"/>
    <property type="match status" value="1"/>
</dbReference>
<feature type="domain" description="PD-(D/E)XK endonuclease-like" evidence="1">
    <location>
        <begin position="577"/>
        <end position="841"/>
    </location>
</feature>
<name>A0A840VF78_9PROT</name>
<keyword evidence="3" id="KW-1185">Reference proteome</keyword>
<dbReference type="Gene3D" id="3.90.320.10">
    <property type="match status" value="1"/>
</dbReference>
<dbReference type="RefSeq" id="WP_183267469.1">
    <property type="nucleotide sequence ID" value="NZ_JACHFJ010000018.1"/>
</dbReference>
<dbReference type="EMBL" id="JACHFJ010000018">
    <property type="protein sequence ID" value="MBB5374454.1"/>
    <property type="molecule type" value="Genomic_DNA"/>
</dbReference>
<dbReference type="Proteomes" id="UP000553706">
    <property type="component" value="Unassembled WGS sequence"/>
</dbReference>
<dbReference type="InterPro" id="IPR011604">
    <property type="entry name" value="PDDEXK-like_dom_sf"/>
</dbReference>
<evidence type="ECO:0000313" key="2">
    <source>
        <dbReference type="EMBL" id="MBB5374454.1"/>
    </source>
</evidence>
<evidence type="ECO:0000313" key="3">
    <source>
        <dbReference type="Proteomes" id="UP000553706"/>
    </source>
</evidence>
<proteinExistence type="predicted"/>